<dbReference type="EMBL" id="BKAJ01000012">
    <property type="protein sequence ID" value="GEP53545.1"/>
    <property type="molecule type" value="Genomic_DNA"/>
</dbReference>
<reference evidence="8 9" key="1">
    <citation type="submission" date="2019-07" db="EMBL/GenBank/DDBJ databases">
        <title>Whole genome shotgun sequence of Reyranella soli NBRC 108950.</title>
        <authorList>
            <person name="Hosoyama A."/>
            <person name="Uohara A."/>
            <person name="Ohji S."/>
            <person name="Ichikawa N."/>
        </authorList>
    </citation>
    <scope>NUCLEOTIDE SEQUENCE [LARGE SCALE GENOMIC DNA]</scope>
    <source>
        <strain evidence="8 9">NBRC 108950</strain>
    </source>
</reference>
<dbReference type="HAMAP" id="MF_02071">
    <property type="entry name" value="RlpA"/>
    <property type="match status" value="1"/>
</dbReference>
<dbReference type="GO" id="GO:0042834">
    <property type="term" value="F:peptidoglycan binding"/>
    <property type="evidence" value="ECO:0007669"/>
    <property type="project" value="InterPro"/>
</dbReference>
<dbReference type="InterPro" id="IPR036908">
    <property type="entry name" value="RlpA-like_sf"/>
</dbReference>
<comment type="subcellular location">
    <subcellularLocation>
        <location evidence="4">Cell membrane</location>
        <topology evidence="4">Lipid-anchor</topology>
    </subcellularLocation>
</comment>
<dbReference type="AlphaFoldDB" id="A0A512N3I8"/>
<dbReference type="GO" id="GO:0008932">
    <property type="term" value="F:lytic endotransglycosylase activity"/>
    <property type="evidence" value="ECO:0007669"/>
    <property type="project" value="UniProtKB-UniRule"/>
</dbReference>
<evidence type="ECO:0000256" key="3">
    <source>
        <dbReference type="ARBA" id="ARBA00023316"/>
    </source>
</evidence>
<feature type="chain" id="PRO_5022275834" description="Endolytic peptidoglycan transglycosylase RlpA" evidence="6">
    <location>
        <begin position="21"/>
        <end position="340"/>
    </location>
</feature>
<gene>
    <name evidence="4" type="primary">rlpA</name>
    <name evidence="8" type="ORF">RSO01_07110</name>
</gene>
<evidence type="ECO:0000256" key="2">
    <source>
        <dbReference type="ARBA" id="ARBA00023239"/>
    </source>
</evidence>
<evidence type="ECO:0000313" key="9">
    <source>
        <dbReference type="Proteomes" id="UP000321058"/>
    </source>
</evidence>
<dbReference type="InterPro" id="IPR009009">
    <property type="entry name" value="RlpA-like_DPBB"/>
</dbReference>
<dbReference type="GO" id="GO:0071555">
    <property type="term" value="P:cell wall organization"/>
    <property type="evidence" value="ECO:0007669"/>
    <property type="project" value="UniProtKB-KW"/>
</dbReference>
<dbReference type="PANTHER" id="PTHR34183:SF8">
    <property type="entry name" value="ENDOLYTIC PEPTIDOGLYCAN TRANSGLYCOSYLASE RLPA-RELATED"/>
    <property type="match status" value="1"/>
</dbReference>
<keyword evidence="4" id="KW-0564">Palmitate</keyword>
<comment type="caution">
    <text evidence="8">The sequence shown here is derived from an EMBL/GenBank/DDBJ whole genome shotgun (WGS) entry which is preliminary data.</text>
</comment>
<dbReference type="Pfam" id="PF05036">
    <property type="entry name" value="SPOR"/>
    <property type="match status" value="1"/>
</dbReference>
<keyword evidence="3 4" id="KW-0961">Cell wall biogenesis/degradation</keyword>
<dbReference type="Pfam" id="PF03330">
    <property type="entry name" value="DPBB_1"/>
    <property type="match status" value="1"/>
</dbReference>
<keyword evidence="4" id="KW-1003">Cell membrane</keyword>
<dbReference type="Gene3D" id="2.40.40.10">
    <property type="entry name" value="RlpA-like domain"/>
    <property type="match status" value="1"/>
</dbReference>
<dbReference type="NCBIfam" id="TIGR00413">
    <property type="entry name" value="rlpA"/>
    <property type="match status" value="1"/>
</dbReference>
<dbReference type="PANTHER" id="PTHR34183">
    <property type="entry name" value="ENDOLYTIC PEPTIDOGLYCAN TRANSGLYCOSYLASE RLPA"/>
    <property type="match status" value="1"/>
</dbReference>
<evidence type="ECO:0000256" key="4">
    <source>
        <dbReference type="HAMAP-Rule" id="MF_02071"/>
    </source>
</evidence>
<evidence type="ECO:0000256" key="5">
    <source>
        <dbReference type="RuleBase" id="RU003495"/>
    </source>
</evidence>
<evidence type="ECO:0000313" key="8">
    <source>
        <dbReference type="EMBL" id="GEP53545.1"/>
    </source>
</evidence>
<keyword evidence="4" id="KW-0449">Lipoprotein</keyword>
<dbReference type="InterPro" id="IPR007730">
    <property type="entry name" value="SPOR-like_dom"/>
</dbReference>
<comment type="similarity">
    <text evidence="4 5">Belongs to the RlpA family.</text>
</comment>
<feature type="domain" description="SPOR" evidence="7">
    <location>
        <begin position="262"/>
        <end position="340"/>
    </location>
</feature>
<protein>
    <recommendedName>
        <fullName evidence="4">Endolytic peptidoglycan transglycosylase RlpA</fullName>
        <ecNumber evidence="4">4.2.2.-</ecNumber>
    </recommendedName>
</protein>
<dbReference type="SUPFAM" id="SSF50685">
    <property type="entry name" value="Barwin-like endoglucanases"/>
    <property type="match status" value="1"/>
</dbReference>
<dbReference type="CDD" id="cd22268">
    <property type="entry name" value="DPBB_RlpA-like"/>
    <property type="match status" value="1"/>
</dbReference>
<proteinExistence type="inferred from homology"/>
<name>A0A512N3I8_9HYPH</name>
<dbReference type="GO" id="GO:0000270">
    <property type="term" value="P:peptidoglycan metabolic process"/>
    <property type="evidence" value="ECO:0007669"/>
    <property type="project" value="UniProtKB-UniRule"/>
</dbReference>
<evidence type="ECO:0000259" key="7">
    <source>
        <dbReference type="PROSITE" id="PS51724"/>
    </source>
</evidence>
<dbReference type="Gene3D" id="3.30.70.1070">
    <property type="entry name" value="Sporulation related repeat"/>
    <property type="match status" value="1"/>
</dbReference>
<dbReference type="InterPro" id="IPR034718">
    <property type="entry name" value="RlpA"/>
</dbReference>
<dbReference type="Proteomes" id="UP000321058">
    <property type="component" value="Unassembled WGS sequence"/>
</dbReference>
<organism evidence="8 9">
    <name type="scientific">Reyranella soli</name>
    <dbReference type="NCBI Taxonomy" id="1230389"/>
    <lineage>
        <taxon>Bacteria</taxon>
        <taxon>Pseudomonadati</taxon>
        <taxon>Pseudomonadota</taxon>
        <taxon>Alphaproteobacteria</taxon>
        <taxon>Hyphomicrobiales</taxon>
        <taxon>Reyranellaceae</taxon>
        <taxon>Reyranella</taxon>
    </lineage>
</organism>
<feature type="signal peptide" evidence="6">
    <location>
        <begin position="1"/>
        <end position="20"/>
    </location>
</feature>
<accession>A0A512N3I8</accession>
<comment type="function">
    <text evidence="4">Lytic transglycosylase with a strong preference for naked glycan strands that lack stem peptides.</text>
</comment>
<dbReference type="GO" id="GO:0005886">
    <property type="term" value="C:plasma membrane"/>
    <property type="evidence" value="ECO:0007669"/>
    <property type="project" value="UniProtKB-SubCell"/>
</dbReference>
<sequence length="340" mass="35186">MRPMPAVRVLGTLLLMGSLAGFLGACGSSSRGGGGASTAQRGSYKIGSPYKIDGVTYTPQEEFNRTETGVASWYGPGFHGKSTANGESYDQSERTAAHRTLQMPAIVRVTNLDNGMTTVVRINDRGPFARSRIIDLSRTAAQELDIVRNGTARVRIDQLPAESRAVRDVAISGGGPAEQNAAVAQVASGQRTAPAAAPVQMAAAPPPQAVVVPPQPAPQMVWQTTQQPPSMETPVAYDGRGGGVTVASLAAGAAPAPAPTSALAGSGFYVQTGAFSTMENAERQRGAVRSYGASEVSQASAGGRDVWRVRLGPYSTADAAGIVADRLKRSGYGDARVVSE</sequence>
<keyword evidence="9" id="KW-1185">Reference proteome</keyword>
<dbReference type="InterPro" id="IPR012997">
    <property type="entry name" value="RplA"/>
</dbReference>
<keyword evidence="1 6" id="KW-0732">Signal</keyword>
<dbReference type="PROSITE" id="PS51257">
    <property type="entry name" value="PROKAR_LIPOPROTEIN"/>
    <property type="match status" value="1"/>
</dbReference>
<dbReference type="InterPro" id="IPR036680">
    <property type="entry name" value="SPOR-like_sf"/>
</dbReference>
<dbReference type="SUPFAM" id="SSF110997">
    <property type="entry name" value="Sporulation related repeat"/>
    <property type="match status" value="1"/>
</dbReference>
<evidence type="ECO:0000256" key="1">
    <source>
        <dbReference type="ARBA" id="ARBA00022729"/>
    </source>
</evidence>
<dbReference type="EC" id="4.2.2.-" evidence="4"/>
<evidence type="ECO:0000256" key="6">
    <source>
        <dbReference type="SAM" id="SignalP"/>
    </source>
</evidence>
<keyword evidence="2 4" id="KW-0456">Lyase</keyword>
<dbReference type="PROSITE" id="PS51724">
    <property type="entry name" value="SPOR"/>
    <property type="match status" value="1"/>
</dbReference>
<keyword evidence="4" id="KW-0472">Membrane</keyword>